<organism evidence="1">
    <name type="scientific">uncultured Rubrobacteraceae bacterium</name>
    <dbReference type="NCBI Taxonomy" id="349277"/>
    <lineage>
        <taxon>Bacteria</taxon>
        <taxon>Bacillati</taxon>
        <taxon>Actinomycetota</taxon>
        <taxon>Rubrobacteria</taxon>
        <taxon>Rubrobacterales</taxon>
        <taxon>Rubrobacteraceae</taxon>
        <taxon>environmental samples</taxon>
    </lineage>
</organism>
<evidence type="ECO:0000313" key="1">
    <source>
        <dbReference type="EMBL" id="CAA9532863.1"/>
    </source>
</evidence>
<dbReference type="EMBL" id="CADCVM010000498">
    <property type="protein sequence ID" value="CAA9532863.1"/>
    <property type="molecule type" value="Genomic_DNA"/>
</dbReference>
<dbReference type="AlphaFoldDB" id="A0A6J4TV15"/>
<reference evidence="1" key="1">
    <citation type="submission" date="2020-02" db="EMBL/GenBank/DDBJ databases">
        <authorList>
            <person name="Meier V. D."/>
        </authorList>
    </citation>
    <scope>NUCLEOTIDE SEQUENCE</scope>
    <source>
        <strain evidence="1">AVDCRST_MAG05</strain>
    </source>
</reference>
<accession>A0A6J4TV15</accession>
<gene>
    <name evidence="1" type="ORF">AVDCRST_MAG05-4585</name>
</gene>
<proteinExistence type="predicted"/>
<protein>
    <submittedName>
        <fullName evidence="1">Uncharacterized protein</fullName>
    </submittedName>
</protein>
<name>A0A6J4TV15_9ACTN</name>
<sequence length="211" mass="24326">MGMLEPDWEDVSSPHTDLRRIWGKVRFEPVEVSGSAIDHCLEALRQTRTLGGARIGCFHVPEHKVFDWFASRNRLVGVDGGDELGFARHFFSSPAVRSLFPEAGTTELPEDDMLDFPPTLQWGSPFTFEGEVAERIFQGGAYASFRGPPTRAIATARRFREAIYGERYTDVRPYTSYDRWHEWFHYVEGATWLLIDKRYRSIWLLCITDTD</sequence>